<evidence type="ECO:0000313" key="4">
    <source>
        <dbReference type="Proteomes" id="UP000775547"/>
    </source>
</evidence>
<evidence type="ECO:0000259" key="2">
    <source>
        <dbReference type="Pfam" id="PF25995"/>
    </source>
</evidence>
<feature type="compositionally biased region" description="Gly residues" evidence="1">
    <location>
        <begin position="543"/>
        <end position="568"/>
    </location>
</feature>
<dbReference type="PANTHER" id="PTHR31011">
    <property type="entry name" value="PROTEIN STB2-RELATED"/>
    <property type="match status" value="1"/>
</dbReference>
<feature type="region of interest" description="Disordered" evidence="1">
    <location>
        <begin position="1214"/>
        <end position="1280"/>
    </location>
</feature>
<dbReference type="InterPro" id="IPR038919">
    <property type="entry name" value="STB2/STB2"/>
</dbReference>
<feature type="region of interest" description="Disordered" evidence="1">
    <location>
        <begin position="535"/>
        <end position="576"/>
    </location>
</feature>
<dbReference type="EMBL" id="JABCKV010000088">
    <property type="protein sequence ID" value="KAG5643968.1"/>
    <property type="molecule type" value="Genomic_DNA"/>
</dbReference>
<protein>
    <recommendedName>
        <fullName evidence="2">STB6-like N-terminal domain-containing protein</fullName>
    </recommendedName>
</protein>
<dbReference type="Proteomes" id="UP000775547">
    <property type="component" value="Unassembled WGS sequence"/>
</dbReference>
<evidence type="ECO:0000256" key="1">
    <source>
        <dbReference type="SAM" id="MobiDB-lite"/>
    </source>
</evidence>
<name>A0A9P7G883_9AGAR</name>
<reference evidence="3" key="2">
    <citation type="submission" date="2021-10" db="EMBL/GenBank/DDBJ databases">
        <title>Phylogenomics reveals ancestral predisposition of the termite-cultivated fungus Termitomyces towards a domesticated lifestyle.</title>
        <authorList>
            <person name="Auxier B."/>
            <person name="Grum-Grzhimaylo A."/>
            <person name="Cardenas M.E."/>
            <person name="Lodge J.D."/>
            <person name="Laessoe T."/>
            <person name="Pedersen O."/>
            <person name="Smith M.E."/>
            <person name="Kuyper T.W."/>
            <person name="Franco-Molano E.A."/>
            <person name="Baroni T.J."/>
            <person name="Aanen D.K."/>
        </authorList>
    </citation>
    <scope>NUCLEOTIDE SEQUENCE</scope>
    <source>
        <strain evidence="3">AP01</strain>
        <tissue evidence="3">Mycelium</tissue>
    </source>
</reference>
<feature type="region of interest" description="Disordered" evidence="1">
    <location>
        <begin position="711"/>
        <end position="736"/>
    </location>
</feature>
<feature type="domain" description="STB6-like N-terminal" evidence="2">
    <location>
        <begin position="85"/>
        <end position="151"/>
    </location>
</feature>
<dbReference type="OrthoDB" id="19806at2759"/>
<feature type="region of interest" description="Disordered" evidence="1">
    <location>
        <begin position="390"/>
        <end position="435"/>
    </location>
</feature>
<feature type="compositionally biased region" description="Basic and acidic residues" evidence="1">
    <location>
        <begin position="716"/>
        <end position="730"/>
    </location>
</feature>
<feature type="compositionally biased region" description="Low complexity" evidence="1">
    <location>
        <begin position="470"/>
        <end position="482"/>
    </location>
</feature>
<dbReference type="InterPro" id="IPR059025">
    <property type="entry name" value="STB6_N"/>
</dbReference>
<feature type="region of interest" description="Disordered" evidence="1">
    <location>
        <begin position="925"/>
        <end position="946"/>
    </location>
</feature>
<keyword evidence="4" id="KW-1185">Reference proteome</keyword>
<dbReference type="AlphaFoldDB" id="A0A9P7G883"/>
<reference evidence="3" key="1">
    <citation type="submission" date="2020-07" db="EMBL/GenBank/DDBJ databases">
        <authorList>
            <person name="Nieuwenhuis M."/>
            <person name="Van De Peppel L.J.J."/>
        </authorList>
    </citation>
    <scope>NUCLEOTIDE SEQUENCE</scope>
    <source>
        <strain evidence="3">AP01</strain>
        <tissue evidence="3">Mycelium</tissue>
    </source>
</reference>
<organism evidence="3 4">
    <name type="scientific">Asterophora parasitica</name>
    <dbReference type="NCBI Taxonomy" id="117018"/>
    <lineage>
        <taxon>Eukaryota</taxon>
        <taxon>Fungi</taxon>
        <taxon>Dikarya</taxon>
        <taxon>Basidiomycota</taxon>
        <taxon>Agaricomycotina</taxon>
        <taxon>Agaricomycetes</taxon>
        <taxon>Agaricomycetidae</taxon>
        <taxon>Agaricales</taxon>
        <taxon>Tricholomatineae</taxon>
        <taxon>Lyophyllaceae</taxon>
        <taxon>Asterophora</taxon>
    </lineage>
</organism>
<proteinExistence type="predicted"/>
<feature type="region of interest" description="Disordered" evidence="1">
    <location>
        <begin position="239"/>
        <end position="266"/>
    </location>
</feature>
<feature type="region of interest" description="Disordered" evidence="1">
    <location>
        <begin position="1"/>
        <end position="45"/>
    </location>
</feature>
<dbReference type="Pfam" id="PF25995">
    <property type="entry name" value="STB6_N"/>
    <property type="match status" value="1"/>
</dbReference>
<feature type="region of interest" description="Disordered" evidence="1">
    <location>
        <begin position="965"/>
        <end position="990"/>
    </location>
</feature>
<feature type="compositionally biased region" description="Polar residues" evidence="1">
    <location>
        <begin position="400"/>
        <end position="409"/>
    </location>
</feature>
<feature type="compositionally biased region" description="Polar residues" evidence="1">
    <location>
        <begin position="1"/>
        <end position="10"/>
    </location>
</feature>
<gene>
    <name evidence="3" type="ORF">DXG03_009319</name>
</gene>
<sequence length="1280" mass="137317">MLSPSRTGSYLASRSPPAPLPRRQTAPQNTAQGPSQLLIPTTQPQPHSQCLGIPVRFHVVHQHLEVQGYQMYAVEKCPSPDLTPPEAKAEWDKALNHLRRDGARPKETPHGVLMATSLAHFRSDFAIVLIPDGNFLAVRERLYTNINLFRMGCSGRSALTLEDPSDATKSRFISTYHLPDNICNQPGPVASTENLAPAHPISLSRSRSHSHSASVLNFSKHHTPEVPLTPPSSISKAKTGIGLGLPSTASQERRSSSRSGAPPAKAKTAKDNTLLIATVLELVKLVQAGLAICGMYSCGPAAFDGLLCDETVDGIRKWIVEIGEPCVGLEPMERIADPMFVAALLSLVLSVRNKLAAIGFSHIVPKDPFLHPYLVTCALTAYTRGTNPAASNPAIAPSPQITHQDPTFLSQNSSQHSHSNTHSTPTSPGHSTHSHASYVFSSPHSVGYMFTPYMHHLVPSYLLSNSHPAPSQLTPSTSGSSSHSHHTPTPAPPHVFLTRELVNAINAAYDAKGRVADGRGVAGGRMRKVLREKLRAGIDSDGDGGAGAERGGSGGTTGGGEGGMGFVPGPGTKAERESLGSVGIGIGVASSGGQILSGIGSFASGLGIAVGAGSGGNATGAGALLEPTFDMAWLVKSVYGKEGKGRGRKAIGLGKGKERKSDAGDLLTSNLGKEKEMDGSVGVSVRALWSGQVMTITRLREWEVEKAKMGASGAVAERKRERTGGRERGALSDGDVDDTLAATAKSETEEESDVAIQGGSFGGIWGEKVQKRLESWRGITKKRGHTSLDLTTPASRGEKYNPSGNKATGPTAPDPLLTARPNLLRVGAVPLSPTLPPTVFGGYVPDGDDDDLLSSGQVSPIDNLRPSPFQLLQDGQSLESTTFSTPADYERKILEFNQKRPWVNRMQKSRISSWADPVSARGILDEDSSDLEGSRAGSSTRARRRKRGDTIGSWLGGESLLEEPEEWYEGGWSEEEGEEPQTLRTGMFGRTRRRSFHDLQSLQGMHQIPAERMRVDVELAGQLLIMTRREAHLQNVLACLRVLTSSLSSTNTLLRSDYQTHLSFLSDLESRTQAISAIDAENAKADKTSQATHTLRYEAEQFRIPDLWHTATPSRAKVLTLREKVFGTGGRRLPQGMHGAHGPFNRLQWTLDGRERLVDHLGRTESEAEEETPGIPYLGIKKEEEEDVVQHPGIKPMWLLRFFTSWGARWGTPATSTAQVGEDGSTKSTPEGAAQGGVKENGNGALRRRPFTQTSDEGGDISSAAPTFSIHALSRHDSTT</sequence>
<feature type="compositionally biased region" description="Polar residues" evidence="1">
    <location>
        <begin position="25"/>
        <end position="45"/>
    </location>
</feature>
<dbReference type="GO" id="GO:0070822">
    <property type="term" value="C:Sin3-type complex"/>
    <property type="evidence" value="ECO:0007669"/>
    <property type="project" value="TreeGrafter"/>
</dbReference>
<evidence type="ECO:0000313" key="3">
    <source>
        <dbReference type="EMBL" id="KAG5643968.1"/>
    </source>
</evidence>
<accession>A0A9P7G883</accession>
<dbReference type="PANTHER" id="PTHR31011:SF2">
    <property type="entry name" value="PROTEIN STB2-RELATED"/>
    <property type="match status" value="1"/>
</dbReference>
<comment type="caution">
    <text evidence="3">The sequence shown here is derived from an EMBL/GenBank/DDBJ whole genome shotgun (WGS) entry which is preliminary data.</text>
</comment>
<feature type="region of interest" description="Disordered" evidence="1">
    <location>
        <begin position="784"/>
        <end position="815"/>
    </location>
</feature>
<feature type="region of interest" description="Disordered" evidence="1">
    <location>
        <begin position="467"/>
        <end position="494"/>
    </location>
</feature>
<feature type="compositionally biased region" description="Low complexity" evidence="1">
    <location>
        <begin position="410"/>
        <end position="435"/>
    </location>
</feature>
<feature type="compositionally biased region" description="Low complexity" evidence="1">
    <location>
        <begin position="390"/>
        <end position="399"/>
    </location>
</feature>
<feature type="compositionally biased region" description="Acidic residues" evidence="1">
    <location>
        <begin position="965"/>
        <end position="979"/>
    </location>
</feature>